<dbReference type="Pfam" id="PF06741">
    <property type="entry name" value="LsmAD"/>
    <property type="match status" value="1"/>
</dbReference>
<feature type="compositionally biased region" description="Basic and acidic residues" evidence="1">
    <location>
        <begin position="335"/>
        <end position="345"/>
    </location>
</feature>
<dbReference type="Proteomes" id="UP000789342">
    <property type="component" value="Unassembled WGS sequence"/>
</dbReference>
<feature type="compositionally biased region" description="Low complexity" evidence="1">
    <location>
        <begin position="167"/>
        <end position="178"/>
    </location>
</feature>
<reference evidence="3" key="1">
    <citation type="submission" date="2021-06" db="EMBL/GenBank/DDBJ databases">
        <authorList>
            <person name="Kallberg Y."/>
            <person name="Tangrot J."/>
            <person name="Rosling A."/>
        </authorList>
    </citation>
    <scope>NUCLEOTIDE SEQUENCE</scope>
    <source>
        <strain evidence="3">CL551</strain>
    </source>
</reference>
<feature type="compositionally biased region" description="Basic and acidic residues" evidence="1">
    <location>
        <begin position="19"/>
        <end position="48"/>
    </location>
</feature>
<feature type="region of interest" description="Disordered" evidence="1">
    <location>
        <begin position="167"/>
        <end position="258"/>
    </location>
</feature>
<feature type="compositionally biased region" description="Pro residues" evidence="1">
    <location>
        <begin position="204"/>
        <end position="215"/>
    </location>
</feature>
<proteinExistence type="predicted"/>
<keyword evidence="4" id="KW-1185">Reference proteome</keyword>
<feature type="region of interest" description="Disordered" evidence="1">
    <location>
        <begin position="12"/>
        <end position="69"/>
    </location>
</feature>
<dbReference type="InterPro" id="IPR045117">
    <property type="entry name" value="ATXN2-like"/>
</dbReference>
<feature type="compositionally biased region" description="Polar residues" evidence="1">
    <location>
        <begin position="399"/>
        <end position="414"/>
    </location>
</feature>
<dbReference type="EMBL" id="CAJVPV010009765">
    <property type="protein sequence ID" value="CAG8645004.1"/>
    <property type="molecule type" value="Genomic_DNA"/>
</dbReference>
<dbReference type="GO" id="GO:0003729">
    <property type="term" value="F:mRNA binding"/>
    <property type="evidence" value="ECO:0007669"/>
    <property type="project" value="TreeGrafter"/>
</dbReference>
<protein>
    <submittedName>
        <fullName evidence="3">7667_t:CDS:1</fullName>
    </submittedName>
</protein>
<dbReference type="SMART" id="SM01272">
    <property type="entry name" value="LsmAD"/>
    <property type="match status" value="1"/>
</dbReference>
<dbReference type="InterPro" id="IPR009604">
    <property type="entry name" value="LsmAD_domain"/>
</dbReference>
<feature type="region of interest" description="Disordered" evidence="1">
    <location>
        <begin position="327"/>
        <end position="453"/>
    </location>
</feature>
<evidence type="ECO:0000313" key="3">
    <source>
        <dbReference type="EMBL" id="CAG8645004.1"/>
    </source>
</evidence>
<evidence type="ECO:0000259" key="2">
    <source>
        <dbReference type="SMART" id="SM01272"/>
    </source>
</evidence>
<dbReference type="PANTHER" id="PTHR12854:SF7">
    <property type="entry name" value="ATAXIN-2 HOMOLOG"/>
    <property type="match status" value="1"/>
</dbReference>
<feature type="domain" description="LsmAD" evidence="2">
    <location>
        <begin position="81"/>
        <end position="152"/>
    </location>
</feature>
<dbReference type="GO" id="GO:0034063">
    <property type="term" value="P:stress granule assembly"/>
    <property type="evidence" value="ECO:0007669"/>
    <property type="project" value="TreeGrafter"/>
</dbReference>
<organism evidence="3 4">
    <name type="scientific">Acaulospora morrowiae</name>
    <dbReference type="NCBI Taxonomy" id="94023"/>
    <lineage>
        <taxon>Eukaryota</taxon>
        <taxon>Fungi</taxon>
        <taxon>Fungi incertae sedis</taxon>
        <taxon>Mucoromycota</taxon>
        <taxon>Glomeromycotina</taxon>
        <taxon>Glomeromycetes</taxon>
        <taxon>Diversisporales</taxon>
        <taxon>Acaulosporaceae</taxon>
        <taxon>Acaulospora</taxon>
    </lineage>
</organism>
<feature type="compositionally biased region" description="Polar residues" evidence="1">
    <location>
        <begin position="427"/>
        <end position="437"/>
    </location>
</feature>
<feature type="compositionally biased region" description="Basic and acidic residues" evidence="1">
    <location>
        <begin position="179"/>
        <end position="201"/>
    </location>
</feature>
<feature type="compositionally biased region" description="Basic and acidic residues" evidence="1">
    <location>
        <begin position="353"/>
        <end position="369"/>
    </location>
</feature>
<dbReference type="OrthoDB" id="2275718at2759"/>
<evidence type="ECO:0000313" key="4">
    <source>
        <dbReference type="Proteomes" id="UP000789342"/>
    </source>
</evidence>
<evidence type="ECO:0000256" key="1">
    <source>
        <dbReference type="SAM" id="MobiDB-lite"/>
    </source>
</evidence>
<dbReference type="PANTHER" id="PTHR12854">
    <property type="entry name" value="ATAXIN 2-RELATED"/>
    <property type="match status" value="1"/>
</dbReference>
<comment type="caution">
    <text evidence="3">The sequence shown here is derived from an EMBL/GenBank/DDBJ whole genome shotgun (WGS) entry which is preliminary data.</text>
</comment>
<feature type="non-terminal residue" evidence="3">
    <location>
        <position position="1"/>
    </location>
</feature>
<feature type="compositionally biased region" description="Polar residues" evidence="1">
    <location>
        <begin position="219"/>
        <end position="228"/>
    </location>
</feature>
<feature type="compositionally biased region" description="Basic and acidic residues" evidence="1">
    <location>
        <begin position="249"/>
        <end position="258"/>
    </location>
</feature>
<accession>A0A9N9H147</accession>
<dbReference type="AlphaFoldDB" id="A0A9N9H147"/>
<dbReference type="GO" id="GO:0010494">
    <property type="term" value="C:cytoplasmic stress granule"/>
    <property type="evidence" value="ECO:0007669"/>
    <property type="project" value="TreeGrafter"/>
</dbReference>
<gene>
    <name evidence="3" type="ORF">AMORRO_LOCUS9691</name>
</gene>
<name>A0A9N9H147_9GLOM</name>
<sequence length="668" mass="74801">DVMEIHACGVDFSASSEKTSNEREGFRTDSDISGRTEIRERELHKWASEDSGDAMKGLEDDINPESENSSWDQFAANEKLFGIKTDFNEELYTTKLDRSRADFKERERQAIAIANEITRTSTTNPHMLEERGYFVEDNQMDEEEKYGAVVRNRDPSKYMPPPLRKLQLEQQQQQAPVVKKQEIVKEPIKDVKTKPTEEPKNTKPVPPPSAVPVPSSPSLQKVNNTFPTSPLAPFRVESDVTIPNPHTPRKPDTDADGRPIEAVIVKTFRKFANHEKERLQQRKQAIFKKEMDGRMAELLKWGQNFKLNSPLPKDLIPILTKDETKRQQLAAKSEAAIDDRPKEKTSSTPTSDVKIELSKPVIKIEEDKSQSSGESKTVPEKVASDKPTSAADKAPPQLSPSRTLATTPTNTQFKLNAKASEWKPNPNAASFTPTPNTAGDKRSPGSSPFFGNRQLRKNTASLKDGFCPFKKGKSLENPNSIPPTWPFGQKPFRHHFTVTTNYEEDIYTQASVNQGFGFTAYPVPHYRFTAGTQFVGVPPMPMQQTTPVQYMPGFVPGMPFTTAPMPPNGAPPTIYSPQIPPVIPQHFGSQGFPSPGRTPIVPTGIHPQMYPPYQNPHGLPPMMRYPHEIVPHVPPAGVMMSQRPMMMEQHYETAPMEVMPVSDQTTTQ</sequence>